<dbReference type="AlphaFoldDB" id="A0A1I7CP16"/>
<comment type="similarity">
    <text evidence="1 2">Belongs to the phD/YefM antitoxin family.</text>
</comment>
<dbReference type="InterPro" id="IPR006442">
    <property type="entry name" value="Antitoxin_Phd/YefM"/>
</dbReference>
<evidence type="ECO:0000256" key="3">
    <source>
        <dbReference type="SAM" id="MobiDB-lite"/>
    </source>
</evidence>
<evidence type="ECO:0000313" key="5">
    <source>
        <dbReference type="Proteomes" id="UP000199546"/>
    </source>
</evidence>
<organism evidence="4 5">
    <name type="scientific">Geodermatophilus amargosae</name>
    <dbReference type="NCBI Taxonomy" id="1296565"/>
    <lineage>
        <taxon>Bacteria</taxon>
        <taxon>Bacillati</taxon>
        <taxon>Actinomycetota</taxon>
        <taxon>Actinomycetes</taxon>
        <taxon>Geodermatophilales</taxon>
        <taxon>Geodermatophilaceae</taxon>
        <taxon>Geodermatophilus</taxon>
    </lineage>
</organism>
<reference evidence="5" key="1">
    <citation type="submission" date="2016-10" db="EMBL/GenBank/DDBJ databases">
        <authorList>
            <person name="Varghese N."/>
            <person name="Submissions S."/>
        </authorList>
    </citation>
    <scope>NUCLEOTIDE SEQUENCE [LARGE SCALE GENOMIC DNA]</scope>
    <source>
        <strain evidence="5">DSM 46136</strain>
    </source>
</reference>
<accession>A0A1I7CP16</accession>
<dbReference type="STRING" id="1296565.SAMN05660657_04708"/>
<evidence type="ECO:0000313" key="4">
    <source>
        <dbReference type="EMBL" id="SFU01153.1"/>
    </source>
</evidence>
<protein>
    <recommendedName>
        <fullName evidence="2">Antitoxin</fullName>
    </recommendedName>
</protein>
<comment type="function">
    <text evidence="2">Antitoxin component of a type II toxin-antitoxin (TA) system.</text>
</comment>
<name>A0A1I7CP16_9ACTN</name>
<evidence type="ECO:0000256" key="2">
    <source>
        <dbReference type="RuleBase" id="RU362080"/>
    </source>
</evidence>
<dbReference type="PANTHER" id="PTHR33713:SF6">
    <property type="entry name" value="ANTITOXIN YEFM"/>
    <property type="match status" value="1"/>
</dbReference>
<dbReference type="InterPro" id="IPR051405">
    <property type="entry name" value="phD/YefM_antitoxin"/>
</dbReference>
<keyword evidence="5" id="KW-1185">Reference proteome</keyword>
<dbReference type="Pfam" id="PF02604">
    <property type="entry name" value="PhdYeFM_antitox"/>
    <property type="match status" value="1"/>
</dbReference>
<evidence type="ECO:0000256" key="1">
    <source>
        <dbReference type="ARBA" id="ARBA00009981"/>
    </source>
</evidence>
<dbReference type="Gene3D" id="3.40.1620.10">
    <property type="entry name" value="YefM-like domain"/>
    <property type="match status" value="1"/>
</dbReference>
<proteinExistence type="inferred from homology"/>
<dbReference type="InterPro" id="IPR036165">
    <property type="entry name" value="YefM-like_sf"/>
</dbReference>
<dbReference type="PANTHER" id="PTHR33713">
    <property type="entry name" value="ANTITOXIN YAFN-RELATED"/>
    <property type="match status" value="1"/>
</dbReference>
<dbReference type="Proteomes" id="UP000199546">
    <property type="component" value="Unassembled WGS sequence"/>
</dbReference>
<feature type="compositionally biased region" description="Basic and acidic residues" evidence="3">
    <location>
        <begin position="74"/>
        <end position="90"/>
    </location>
</feature>
<feature type="region of interest" description="Disordered" evidence="3">
    <location>
        <begin position="69"/>
        <end position="97"/>
    </location>
</feature>
<dbReference type="SUPFAM" id="SSF143120">
    <property type="entry name" value="YefM-like"/>
    <property type="match status" value="1"/>
</dbReference>
<dbReference type="NCBIfam" id="TIGR01552">
    <property type="entry name" value="phd_fam"/>
    <property type="match status" value="1"/>
</dbReference>
<gene>
    <name evidence="4" type="ORF">SAMN05660657_04708</name>
</gene>
<sequence>MLLTMTTLPLTAATAHLSMLIARVGRQHERGYATVHGQPSAVLLATEDFESLQETVEIFADARAMRRPNASEAKLARGDVEARDDLDAARARHGLPQ</sequence>
<dbReference type="EMBL" id="FPBA01000024">
    <property type="protein sequence ID" value="SFU01153.1"/>
    <property type="molecule type" value="Genomic_DNA"/>
</dbReference>